<evidence type="ECO:0000256" key="3">
    <source>
        <dbReference type="SAM" id="SignalP"/>
    </source>
</evidence>
<evidence type="ECO:0000313" key="5">
    <source>
        <dbReference type="Proteomes" id="UP000604046"/>
    </source>
</evidence>
<comment type="caution">
    <text evidence="4">The sequence shown here is derived from an EMBL/GenBank/DDBJ whole genome shotgun (WGS) entry which is preliminary data.</text>
</comment>
<feature type="transmembrane region" description="Helical" evidence="2">
    <location>
        <begin position="107"/>
        <end position="129"/>
    </location>
</feature>
<organism evidence="4 5">
    <name type="scientific">Symbiodinium natans</name>
    <dbReference type="NCBI Taxonomy" id="878477"/>
    <lineage>
        <taxon>Eukaryota</taxon>
        <taxon>Sar</taxon>
        <taxon>Alveolata</taxon>
        <taxon>Dinophyceae</taxon>
        <taxon>Suessiales</taxon>
        <taxon>Symbiodiniaceae</taxon>
        <taxon>Symbiodinium</taxon>
    </lineage>
</organism>
<keyword evidence="2" id="KW-0812">Transmembrane</keyword>
<evidence type="ECO:0000256" key="1">
    <source>
        <dbReference type="SAM" id="MobiDB-lite"/>
    </source>
</evidence>
<sequence length="223" mass="24301">MGRLPGALPRRCAHRLQKALQLALLAVSLLSLPSTRGAFAGSAAPFPRPSCRVRADGHGHQPRMPGALRAENSEETPSSPSRWKKIRLWLSDAENRKRFASMGTAGVLSYGVVSNVNYIPLFAGAWYLVAARTRISPTHQWPVFLSTYATLYVFNNVLRPAKLIVVGFVTPRVNKCFDWAMEKFGIGKKLAVALTYFVLNLGAVLLMGLSVLAASALAGVPIW</sequence>
<keyword evidence="2" id="KW-1133">Transmembrane helix</keyword>
<evidence type="ECO:0000256" key="2">
    <source>
        <dbReference type="SAM" id="Phobius"/>
    </source>
</evidence>
<keyword evidence="2" id="KW-0472">Membrane</keyword>
<dbReference type="PANTHER" id="PTHR34370:SF1">
    <property type="entry name" value="OS04G0600100 PROTEIN"/>
    <property type="match status" value="1"/>
</dbReference>
<proteinExistence type="predicted"/>
<name>A0A812Q4V7_9DINO</name>
<keyword evidence="5" id="KW-1185">Reference proteome</keyword>
<dbReference type="EMBL" id="CAJNDS010002212">
    <property type="protein sequence ID" value="CAE7375309.1"/>
    <property type="molecule type" value="Genomic_DNA"/>
</dbReference>
<accession>A0A812Q4V7</accession>
<feature type="region of interest" description="Disordered" evidence="1">
    <location>
        <begin position="54"/>
        <end position="80"/>
    </location>
</feature>
<dbReference type="AlphaFoldDB" id="A0A812Q4V7"/>
<evidence type="ECO:0000313" key="4">
    <source>
        <dbReference type="EMBL" id="CAE7375309.1"/>
    </source>
</evidence>
<dbReference type="OrthoDB" id="415600at2759"/>
<protein>
    <submittedName>
        <fullName evidence="4">Uncharacterized protein</fullName>
    </submittedName>
</protein>
<gene>
    <name evidence="4" type="ORF">SNAT2548_LOCUS20502</name>
</gene>
<reference evidence="4" key="1">
    <citation type="submission" date="2021-02" db="EMBL/GenBank/DDBJ databases">
        <authorList>
            <person name="Dougan E. K."/>
            <person name="Rhodes N."/>
            <person name="Thang M."/>
            <person name="Chan C."/>
        </authorList>
    </citation>
    <scope>NUCLEOTIDE SEQUENCE</scope>
</reference>
<dbReference type="Proteomes" id="UP000604046">
    <property type="component" value="Unassembled WGS sequence"/>
</dbReference>
<keyword evidence="3" id="KW-0732">Signal</keyword>
<feature type="signal peptide" evidence="3">
    <location>
        <begin position="1"/>
        <end position="37"/>
    </location>
</feature>
<feature type="chain" id="PRO_5032513750" evidence="3">
    <location>
        <begin position="38"/>
        <end position="223"/>
    </location>
</feature>
<dbReference type="PANTHER" id="PTHR34370">
    <property type="entry name" value="OS04G0600100 PROTEIN"/>
    <property type="match status" value="1"/>
</dbReference>
<feature type="transmembrane region" description="Helical" evidence="2">
    <location>
        <begin position="190"/>
        <end position="218"/>
    </location>
</feature>